<dbReference type="AlphaFoldDB" id="A0A8S0TF07"/>
<evidence type="ECO:0000313" key="3">
    <source>
        <dbReference type="Proteomes" id="UP000594638"/>
    </source>
</evidence>
<feature type="compositionally biased region" description="Polar residues" evidence="1">
    <location>
        <begin position="75"/>
        <end position="87"/>
    </location>
</feature>
<evidence type="ECO:0000256" key="1">
    <source>
        <dbReference type="SAM" id="MobiDB-lite"/>
    </source>
</evidence>
<sequence>MESSLKPQTLFPTFLCSRQSKIPKHLPKVFYDGDECTTKQRCCEFAVTSACRLRQLQMTGRYSDVITKASRCHSVTSSDGAFSSSSEIGEKIDRE</sequence>
<organism evidence="2 3">
    <name type="scientific">Olea europaea subsp. europaea</name>
    <dbReference type="NCBI Taxonomy" id="158383"/>
    <lineage>
        <taxon>Eukaryota</taxon>
        <taxon>Viridiplantae</taxon>
        <taxon>Streptophyta</taxon>
        <taxon>Embryophyta</taxon>
        <taxon>Tracheophyta</taxon>
        <taxon>Spermatophyta</taxon>
        <taxon>Magnoliopsida</taxon>
        <taxon>eudicotyledons</taxon>
        <taxon>Gunneridae</taxon>
        <taxon>Pentapetalae</taxon>
        <taxon>asterids</taxon>
        <taxon>lamiids</taxon>
        <taxon>Lamiales</taxon>
        <taxon>Oleaceae</taxon>
        <taxon>Oleeae</taxon>
        <taxon>Olea</taxon>
    </lineage>
</organism>
<keyword evidence="3" id="KW-1185">Reference proteome</keyword>
<proteinExistence type="predicted"/>
<feature type="region of interest" description="Disordered" evidence="1">
    <location>
        <begin position="75"/>
        <end position="95"/>
    </location>
</feature>
<evidence type="ECO:0000313" key="2">
    <source>
        <dbReference type="EMBL" id="CAA3002117.1"/>
    </source>
</evidence>
<protein>
    <submittedName>
        <fullName evidence="2">Uncharacterized protein</fullName>
    </submittedName>
</protein>
<name>A0A8S0TF07_OLEEU</name>
<accession>A0A8S0TF07</accession>
<dbReference type="Gramene" id="OE9A108677T1">
    <property type="protein sequence ID" value="OE9A108677C1"/>
    <property type="gene ID" value="OE9A108677"/>
</dbReference>
<gene>
    <name evidence="2" type="ORF">OLEA9_A108677</name>
</gene>
<comment type="caution">
    <text evidence="2">The sequence shown here is derived from an EMBL/GenBank/DDBJ whole genome shotgun (WGS) entry which is preliminary data.</text>
</comment>
<dbReference type="Proteomes" id="UP000594638">
    <property type="component" value="Unassembled WGS sequence"/>
</dbReference>
<dbReference type="EMBL" id="CACTIH010005808">
    <property type="protein sequence ID" value="CAA3002117.1"/>
    <property type="molecule type" value="Genomic_DNA"/>
</dbReference>
<reference evidence="2 3" key="1">
    <citation type="submission" date="2019-12" db="EMBL/GenBank/DDBJ databases">
        <authorList>
            <person name="Alioto T."/>
            <person name="Alioto T."/>
            <person name="Gomez Garrido J."/>
        </authorList>
    </citation>
    <scope>NUCLEOTIDE SEQUENCE [LARGE SCALE GENOMIC DNA]</scope>
</reference>